<dbReference type="Gene3D" id="3.40.50.880">
    <property type="match status" value="1"/>
</dbReference>
<dbReference type="PROSITE" id="PS51733">
    <property type="entry name" value="BPL_LPL_CATALYTIC"/>
    <property type="match status" value="1"/>
</dbReference>
<accession>A0A2G5BJH3</accession>
<dbReference type="PANTHER" id="PTHR12835:SF5">
    <property type="entry name" value="BIOTIN--PROTEIN LIGASE"/>
    <property type="match status" value="1"/>
</dbReference>
<proteinExistence type="predicted"/>
<dbReference type="SUPFAM" id="SSF52317">
    <property type="entry name" value="Class I glutamine amidotransferase-like"/>
    <property type="match status" value="1"/>
</dbReference>
<dbReference type="InterPro" id="IPR045864">
    <property type="entry name" value="aa-tRNA-synth_II/BPL/LPL"/>
</dbReference>
<dbReference type="Proteomes" id="UP000242474">
    <property type="component" value="Unassembled WGS sequence"/>
</dbReference>
<dbReference type="Gene3D" id="3.30.930.10">
    <property type="entry name" value="Bira Bifunctional Protein, Domain 2"/>
    <property type="match status" value="1"/>
</dbReference>
<dbReference type="InterPro" id="IPR019197">
    <property type="entry name" value="Biotin-prot_ligase_N"/>
</dbReference>
<dbReference type="STRING" id="763665.A0A2G5BJH3"/>
<evidence type="ECO:0000259" key="1">
    <source>
        <dbReference type="PROSITE" id="PS51733"/>
    </source>
</evidence>
<dbReference type="Pfam" id="PF09825">
    <property type="entry name" value="BPL_N"/>
    <property type="match status" value="1"/>
</dbReference>
<gene>
    <name evidence="2" type="ORF">COEREDRAFT_79123</name>
</gene>
<name>A0A2G5BJH3_COERN</name>
<sequence length="717" mass="79318">MAALNILVYSGPGIGLNAHAYLVRTLRQFLSHRYAVITVGPETLRKEPWESKAVILVVPGGRDMPYVTEMKGEVNRRIKEWVKRGGKYLGFCAGGYYGSGRVVFQPGTPMEVNGDRELALFKGTCLGCSYPGYDYKSDDGARAVEVEVDRSKFSVPDTFWKDDPTGLRVYYNGGGYFLTSDFTGDQPEDTDVSVLARYPSDVTDPYDRSKQVVNAPAIISCKVGKGIAVLSGVHPEYAWDFLAPSSYSKPHNRNLISLLRHNDAYRRRLLGAIFTHMKLVIDPEALVDDLEQQQQATRSSSVTPTFFVPARMTDVAEIYNTVHALNSVATTKGDTSVVGVADVVLRDLAEDIHIVTAATGSGQRRVPSDYQYAVLKPEQAPEVTSAYASTTVDGKDHSRKHSMLVLCAPDTIPDTSETPRFDMQLALKHLRDAKAHTVGSWLMYSDTTWSTQTFLEKNEKLLSLLPDGTINVATRQLTGRGRGRNTWISPLGCLQFTTLIRHPNLKQAPVVMMQYLMSLAIVEAIKALPGYGGLPLRLKWPNDIYALHTPVGDSDESSDASGPTFVKIGGILVSSSFKNDEFTLLFGSGINVANRLPTTSINSLIREYNNFHGTGLLCITPERALALFTAKFEEFYRQFLVNGFEPFLKLYYKNWLHTDQLVTLADRSYERAKVVGLSTTDGQLQVRSLSSPGTVYNLQPDGNSFDVLQGLISRKVL</sequence>
<dbReference type="InterPro" id="IPR004143">
    <property type="entry name" value="BPL_LPL_catalytic"/>
</dbReference>
<evidence type="ECO:0000313" key="3">
    <source>
        <dbReference type="Proteomes" id="UP000242474"/>
    </source>
</evidence>
<dbReference type="GO" id="GO:0004077">
    <property type="term" value="F:biotin--[biotin carboxyl-carrier protein] ligase activity"/>
    <property type="evidence" value="ECO:0007669"/>
    <property type="project" value="TreeGrafter"/>
</dbReference>
<dbReference type="SUPFAM" id="SSF55681">
    <property type="entry name" value="Class II aaRS and biotin synthetases"/>
    <property type="match status" value="1"/>
</dbReference>
<dbReference type="AlphaFoldDB" id="A0A2G5BJH3"/>
<reference evidence="2 3" key="1">
    <citation type="journal article" date="2015" name="Genome Biol. Evol.">
        <title>Phylogenomic analyses indicate that early fungi evolved digesting cell walls of algal ancestors of land plants.</title>
        <authorList>
            <person name="Chang Y."/>
            <person name="Wang S."/>
            <person name="Sekimoto S."/>
            <person name="Aerts A.L."/>
            <person name="Choi C."/>
            <person name="Clum A."/>
            <person name="LaButti K.M."/>
            <person name="Lindquist E.A."/>
            <person name="Yee Ngan C."/>
            <person name="Ohm R.A."/>
            <person name="Salamov A.A."/>
            <person name="Grigoriev I.V."/>
            <person name="Spatafora J.W."/>
            <person name="Berbee M.L."/>
        </authorList>
    </citation>
    <scope>NUCLEOTIDE SEQUENCE [LARGE SCALE GENOMIC DNA]</scope>
    <source>
        <strain evidence="2 3">NRRL 1564</strain>
    </source>
</reference>
<evidence type="ECO:0000313" key="2">
    <source>
        <dbReference type="EMBL" id="PIA19149.1"/>
    </source>
</evidence>
<dbReference type="InterPro" id="IPR029062">
    <property type="entry name" value="Class_I_gatase-like"/>
</dbReference>
<organism evidence="2 3">
    <name type="scientific">Coemansia reversa (strain ATCC 12441 / NRRL 1564)</name>
    <dbReference type="NCBI Taxonomy" id="763665"/>
    <lineage>
        <taxon>Eukaryota</taxon>
        <taxon>Fungi</taxon>
        <taxon>Fungi incertae sedis</taxon>
        <taxon>Zoopagomycota</taxon>
        <taxon>Kickxellomycotina</taxon>
        <taxon>Kickxellomycetes</taxon>
        <taxon>Kickxellales</taxon>
        <taxon>Kickxellaceae</taxon>
        <taxon>Coemansia</taxon>
    </lineage>
</organism>
<dbReference type="CDD" id="cd03144">
    <property type="entry name" value="GATase1_ScBLP_like"/>
    <property type="match status" value="1"/>
</dbReference>
<dbReference type="Pfam" id="PF03099">
    <property type="entry name" value="BPL_LplA_LipB"/>
    <property type="match status" value="1"/>
</dbReference>
<keyword evidence="3" id="KW-1185">Reference proteome</keyword>
<dbReference type="OrthoDB" id="10250105at2759"/>
<feature type="domain" description="BPL/LPL catalytic" evidence="1">
    <location>
        <begin position="432"/>
        <end position="640"/>
    </location>
</feature>
<dbReference type="EMBL" id="KZ303487">
    <property type="protein sequence ID" value="PIA19149.1"/>
    <property type="molecule type" value="Genomic_DNA"/>
</dbReference>
<protein>
    <submittedName>
        <fullName evidence="2">Class II aaRS and biotin synthetase</fullName>
    </submittedName>
</protein>
<dbReference type="PANTHER" id="PTHR12835">
    <property type="entry name" value="BIOTIN PROTEIN LIGASE"/>
    <property type="match status" value="1"/>
</dbReference>
<dbReference type="GO" id="GO:0005737">
    <property type="term" value="C:cytoplasm"/>
    <property type="evidence" value="ECO:0007669"/>
    <property type="project" value="TreeGrafter"/>
</dbReference>